<keyword evidence="2" id="KW-0472">Membrane</keyword>
<organism evidence="3 4">
    <name type="scientific">Synchytrium endobioticum</name>
    <dbReference type="NCBI Taxonomy" id="286115"/>
    <lineage>
        <taxon>Eukaryota</taxon>
        <taxon>Fungi</taxon>
        <taxon>Fungi incertae sedis</taxon>
        <taxon>Chytridiomycota</taxon>
        <taxon>Chytridiomycota incertae sedis</taxon>
        <taxon>Chytridiomycetes</taxon>
        <taxon>Synchytriales</taxon>
        <taxon>Synchytriaceae</taxon>
        <taxon>Synchytrium</taxon>
    </lineage>
</organism>
<dbReference type="EMBL" id="QEAN01000583">
    <property type="protein sequence ID" value="TPX32026.1"/>
    <property type="molecule type" value="Genomic_DNA"/>
</dbReference>
<evidence type="ECO:0000256" key="1">
    <source>
        <dbReference type="SAM" id="MobiDB-lite"/>
    </source>
</evidence>
<accession>A0A507C244</accession>
<dbReference type="Proteomes" id="UP000317494">
    <property type="component" value="Unassembled WGS sequence"/>
</dbReference>
<protein>
    <submittedName>
        <fullName evidence="3">Uncharacterized protein</fullName>
    </submittedName>
</protein>
<dbReference type="AlphaFoldDB" id="A0A507C244"/>
<sequence length="140" mass="15598">MPQERHTTRTYRNSVCTKRTSIAFPGSVKAAFFLPWASLFIYKLGTILSSFCRDRYHGFATEGGPINNGSLSIFFDSLRLYSLARYLKVPWTQQRSLPLSTVSASGFTLAVDCQTALDNGGGSLKKKRRFSTKSPSQSEI</sequence>
<keyword evidence="2" id="KW-1133">Transmembrane helix</keyword>
<name>A0A507C244_9FUNG</name>
<keyword evidence="2" id="KW-0812">Transmembrane</keyword>
<keyword evidence="4" id="KW-1185">Reference proteome</keyword>
<comment type="caution">
    <text evidence="3">The sequence shown here is derived from an EMBL/GenBank/DDBJ whole genome shotgun (WGS) entry which is preliminary data.</text>
</comment>
<gene>
    <name evidence="3" type="ORF">SeMB42_g07657</name>
</gene>
<dbReference type="VEuPathDB" id="FungiDB:SeMB42_g07657"/>
<evidence type="ECO:0000313" key="4">
    <source>
        <dbReference type="Proteomes" id="UP000317494"/>
    </source>
</evidence>
<reference evidence="3 4" key="1">
    <citation type="journal article" date="2019" name="Sci. Rep.">
        <title>Comparative genomics of chytrid fungi reveal insights into the obligate biotrophic and pathogenic lifestyle of Synchytrium endobioticum.</title>
        <authorList>
            <person name="van de Vossenberg B.T.L.H."/>
            <person name="Warris S."/>
            <person name="Nguyen H.D.T."/>
            <person name="van Gent-Pelzer M.P.E."/>
            <person name="Joly D.L."/>
            <person name="van de Geest H.C."/>
            <person name="Bonants P.J.M."/>
            <person name="Smith D.S."/>
            <person name="Levesque C.A."/>
            <person name="van der Lee T.A.J."/>
        </authorList>
    </citation>
    <scope>NUCLEOTIDE SEQUENCE [LARGE SCALE GENOMIC DNA]</scope>
    <source>
        <strain evidence="3 4">MB42</strain>
    </source>
</reference>
<proteinExistence type="predicted"/>
<feature type="region of interest" description="Disordered" evidence="1">
    <location>
        <begin position="121"/>
        <end position="140"/>
    </location>
</feature>
<feature type="transmembrane region" description="Helical" evidence="2">
    <location>
        <begin position="21"/>
        <end position="42"/>
    </location>
</feature>
<evidence type="ECO:0000256" key="2">
    <source>
        <dbReference type="SAM" id="Phobius"/>
    </source>
</evidence>
<evidence type="ECO:0000313" key="3">
    <source>
        <dbReference type="EMBL" id="TPX32026.1"/>
    </source>
</evidence>